<dbReference type="GO" id="GO:0046486">
    <property type="term" value="P:glycerolipid metabolic process"/>
    <property type="evidence" value="ECO:0007669"/>
    <property type="project" value="UniProtKB-ARBA"/>
</dbReference>
<dbReference type="SMART" id="SM00028">
    <property type="entry name" value="TPR"/>
    <property type="match status" value="10"/>
</dbReference>
<dbReference type="PROSITE" id="PS51635">
    <property type="entry name" value="PNPLA"/>
    <property type="match status" value="1"/>
</dbReference>
<dbReference type="InterPro" id="IPR027417">
    <property type="entry name" value="P-loop_NTPase"/>
</dbReference>
<dbReference type="STRING" id="933852.A0A0C3ANM5"/>
<dbReference type="Pfam" id="PF01734">
    <property type="entry name" value="Patatin"/>
    <property type="match status" value="1"/>
</dbReference>
<dbReference type="PROSITE" id="PS50005">
    <property type="entry name" value="TPR"/>
    <property type="match status" value="1"/>
</dbReference>
<protein>
    <recommendedName>
        <fullName evidence="6">PNPLA domain-containing protein</fullName>
    </recommendedName>
</protein>
<reference evidence="7 8" key="1">
    <citation type="submission" date="2014-04" db="EMBL/GenBank/DDBJ databases">
        <authorList>
            <consortium name="DOE Joint Genome Institute"/>
            <person name="Kuo A."/>
            <person name="Zuccaro A."/>
            <person name="Kohler A."/>
            <person name="Nagy L.G."/>
            <person name="Floudas D."/>
            <person name="Copeland A."/>
            <person name="Barry K.W."/>
            <person name="Cichocki N."/>
            <person name="Veneault-Fourrey C."/>
            <person name="LaButti K."/>
            <person name="Lindquist E.A."/>
            <person name="Lipzen A."/>
            <person name="Lundell T."/>
            <person name="Morin E."/>
            <person name="Murat C."/>
            <person name="Sun H."/>
            <person name="Tunlid A."/>
            <person name="Henrissat B."/>
            <person name="Grigoriev I.V."/>
            <person name="Hibbett D.S."/>
            <person name="Martin F."/>
            <person name="Nordberg H.P."/>
            <person name="Cantor M.N."/>
            <person name="Hua S.X."/>
        </authorList>
    </citation>
    <scope>NUCLEOTIDE SEQUENCE [LARGE SCALE GENOMIC DNA]</scope>
    <source>
        <strain evidence="7 8">MAFF 305830</strain>
    </source>
</reference>
<evidence type="ECO:0000256" key="3">
    <source>
        <dbReference type="PROSITE-ProRule" id="PRU01161"/>
    </source>
</evidence>
<dbReference type="OrthoDB" id="1658288at2759"/>
<feature type="region of interest" description="Disordered" evidence="4">
    <location>
        <begin position="1273"/>
        <end position="1302"/>
    </location>
</feature>
<dbReference type="InterPro" id="IPR053137">
    <property type="entry name" value="NLR-like"/>
</dbReference>
<feature type="repeat" description="TPR" evidence="2">
    <location>
        <begin position="884"/>
        <end position="917"/>
    </location>
</feature>
<dbReference type="Gene3D" id="3.40.50.300">
    <property type="entry name" value="P-loop containing nucleotide triphosphate hydrolases"/>
    <property type="match status" value="1"/>
</dbReference>
<dbReference type="Proteomes" id="UP000054097">
    <property type="component" value="Unassembled WGS sequence"/>
</dbReference>
<dbReference type="SUPFAM" id="SSF48452">
    <property type="entry name" value="TPR-like"/>
    <property type="match status" value="2"/>
</dbReference>
<sequence length="1397" mass="154668">MSSQANVAGREPGLCLLSLDAGGPRGVSQLAILGELMHRIEEEAQDDQVYRPCGVFDMIGGVGSGGIIAILLVVLGLTVEEARSDFIDLSSNVLESRHANPQTRTAALQRYIDRLLRKHKIDPETRILNFHDRSMKCKLAIPISYRSHAGSIGILRNYTMGKERALDITIAEALMVTLATPPMFTYTQILKDSATFEYIGAEWTLSNPTEEILTEAHATFGAERQVACIMSLGCGHPGVIVAPKDSNIVDLNTFLTHLVTNSEGKAQQIDTRMGHLGLYHRFSVRTGLERTSVAIGAEEIVAHTQAYLDSVEVSEKLDGGAESLRLRDGISSLDQLKVAGGRLVVAPQAPPVTETFVMRKEPWEFVKRTLLRNGDMEPVNRPRKLIVTGIGGCGKSQLLLKFMKDHKSEFSCQVFIDGSSKDRIRANTMQYVRSLGTEHSQKSFEDCLVFLSSPSADGVRLLLYDNVDDPDLDLAPLLPWGDSCAITVTSRNALLGELYPEGHLRLDIMAQEEAVELLLLAYNPTEAPADQNRTEVTAIAEALGYLPIALQQACAYMRQTKITARKYLQRLSTSKKNLLSQSIKHQLDSRSISTYAAFETSFSSLPVGSQKVLRLLSYFHWGGFPLELVEIGAEYEFWEYEQSEFEIGDELSAGSTILEDVFYLDGKWDASNLDTMTSSLQSYSLISVIPTIDTPLLQMHPLAHEWVRVTIPEVERGGYQSAAVLLLALGAREDRTAATLYLASHVTHMSALWKDLELYDAVAFRSILEENGAYYGAVELQEMIVGRLRERPDLNDDQLPGSFWVLADIYHSLGRLEEAEKLQKEVVEFNRENLGEKHPNTINASSNLALTYRDLGRLNEAMALQEEVLRLSKEVCGGRDPDTISASNNLASTYRDLGRLSEAKTLFEEVLELRKEILGQQSPDTIDASNNLAATYRDLGSLKEAGALFEEVLKFRRQIFGERHPVTISASSNLANAYRELGRLNDAEALQIKVLKLSKEILGERHHDTISASNSLGVTYRNLGRLKEAEALQREVLKLSEKLPGERHSNIINASCNLALTLSDLGKMNEAEALLSEMLKLSKDNLGERHPHTINTSHHLAIVYRETGRLTEAKGILEKVLKDARELHGERHLNTLLASSDLAAVLRLQGKLIEAEDLTDNSLKIRLEIVEAEHFRTLFDSYRLAAIYHDQKRFNEAEARLSTAIVSMRNTLGTKHYVTTEATLLLAKVCHSLHRTDEARELLATVEPIISEILGKAHPQYLELVKISSSFHHPNPVSDTAPSHTPEASRISQTSPASGSIVESQTPLANAPIVEDQTPVVNILVVEEQTLLVNAPVVEEQTPLASAPIVEDQSPLSNAPAVERNGSQRSFLTTESIMLVITVTSVLGIALYISRRR</sequence>
<evidence type="ECO:0000256" key="2">
    <source>
        <dbReference type="PROSITE-ProRule" id="PRU00339"/>
    </source>
</evidence>
<dbReference type="InterPro" id="IPR011990">
    <property type="entry name" value="TPR-like_helical_dom_sf"/>
</dbReference>
<feature type="domain" description="PNPLA" evidence="6">
    <location>
        <begin position="17"/>
        <end position="213"/>
    </location>
</feature>
<evidence type="ECO:0000256" key="1">
    <source>
        <dbReference type="ARBA" id="ARBA00023098"/>
    </source>
</evidence>
<gene>
    <name evidence="7" type="ORF">M408DRAFT_197123</name>
</gene>
<dbReference type="InterPro" id="IPR016035">
    <property type="entry name" value="Acyl_Trfase/lysoPLipase"/>
</dbReference>
<name>A0A0C3ANM5_SERVB</name>
<reference evidence="8" key="2">
    <citation type="submission" date="2015-01" db="EMBL/GenBank/DDBJ databases">
        <title>Evolutionary Origins and Diversification of the Mycorrhizal Mutualists.</title>
        <authorList>
            <consortium name="DOE Joint Genome Institute"/>
            <consortium name="Mycorrhizal Genomics Consortium"/>
            <person name="Kohler A."/>
            <person name="Kuo A."/>
            <person name="Nagy L.G."/>
            <person name="Floudas D."/>
            <person name="Copeland A."/>
            <person name="Barry K.W."/>
            <person name="Cichocki N."/>
            <person name="Veneault-Fourrey C."/>
            <person name="LaButti K."/>
            <person name="Lindquist E.A."/>
            <person name="Lipzen A."/>
            <person name="Lundell T."/>
            <person name="Morin E."/>
            <person name="Murat C."/>
            <person name="Riley R."/>
            <person name="Ohm R."/>
            <person name="Sun H."/>
            <person name="Tunlid A."/>
            <person name="Henrissat B."/>
            <person name="Grigoriev I.V."/>
            <person name="Hibbett D.S."/>
            <person name="Martin F."/>
        </authorList>
    </citation>
    <scope>NUCLEOTIDE SEQUENCE [LARGE SCALE GENOMIC DNA]</scope>
    <source>
        <strain evidence="8">MAFF 305830</strain>
    </source>
</reference>
<evidence type="ECO:0000256" key="4">
    <source>
        <dbReference type="SAM" id="MobiDB-lite"/>
    </source>
</evidence>
<keyword evidence="1" id="KW-0443">Lipid metabolism</keyword>
<dbReference type="HOGENOM" id="CLU_000288_125_6_1"/>
<keyword evidence="5" id="KW-0472">Membrane</keyword>
<keyword evidence="2" id="KW-0802">TPR repeat</keyword>
<dbReference type="EMBL" id="KN824308">
    <property type="protein sequence ID" value="KIM26170.1"/>
    <property type="molecule type" value="Genomic_DNA"/>
</dbReference>
<feature type="transmembrane region" description="Helical" evidence="5">
    <location>
        <begin position="1377"/>
        <end position="1394"/>
    </location>
</feature>
<evidence type="ECO:0000259" key="6">
    <source>
        <dbReference type="PROSITE" id="PS51635"/>
    </source>
</evidence>
<dbReference type="PANTHER" id="PTHR46082:SF6">
    <property type="entry name" value="AAA+ ATPASE DOMAIN-CONTAINING PROTEIN-RELATED"/>
    <property type="match status" value="1"/>
</dbReference>
<dbReference type="Pfam" id="PF13374">
    <property type="entry name" value="TPR_10"/>
    <property type="match status" value="3"/>
</dbReference>
<dbReference type="Gene3D" id="3.40.1090.10">
    <property type="entry name" value="Cytosolic phospholipase A2 catalytic domain"/>
    <property type="match status" value="1"/>
</dbReference>
<evidence type="ECO:0000256" key="5">
    <source>
        <dbReference type="SAM" id="Phobius"/>
    </source>
</evidence>
<feature type="compositionally biased region" description="Polar residues" evidence="4">
    <location>
        <begin position="1290"/>
        <end position="1302"/>
    </location>
</feature>
<accession>A0A0C3ANM5</accession>
<keyword evidence="5" id="KW-0812">Transmembrane</keyword>
<dbReference type="Pfam" id="PF13424">
    <property type="entry name" value="TPR_12"/>
    <property type="match status" value="4"/>
</dbReference>
<comment type="caution">
    <text evidence="3">Lacks conserved residue(s) required for the propagation of feature annotation.</text>
</comment>
<organism evidence="7 8">
    <name type="scientific">Serendipita vermifera MAFF 305830</name>
    <dbReference type="NCBI Taxonomy" id="933852"/>
    <lineage>
        <taxon>Eukaryota</taxon>
        <taxon>Fungi</taxon>
        <taxon>Dikarya</taxon>
        <taxon>Basidiomycota</taxon>
        <taxon>Agaricomycotina</taxon>
        <taxon>Agaricomycetes</taxon>
        <taxon>Sebacinales</taxon>
        <taxon>Serendipitaceae</taxon>
        <taxon>Serendipita</taxon>
    </lineage>
</organism>
<dbReference type="Gene3D" id="1.25.40.10">
    <property type="entry name" value="Tetratricopeptide repeat domain"/>
    <property type="match status" value="3"/>
</dbReference>
<keyword evidence="5" id="KW-1133">Transmembrane helix</keyword>
<dbReference type="PANTHER" id="PTHR46082">
    <property type="entry name" value="ATP/GTP-BINDING PROTEIN-RELATED"/>
    <property type="match status" value="1"/>
</dbReference>
<evidence type="ECO:0000313" key="7">
    <source>
        <dbReference type="EMBL" id="KIM26170.1"/>
    </source>
</evidence>
<proteinExistence type="predicted"/>
<dbReference type="InterPro" id="IPR002641">
    <property type="entry name" value="PNPLA_dom"/>
</dbReference>
<dbReference type="InterPro" id="IPR019734">
    <property type="entry name" value="TPR_rpt"/>
</dbReference>
<dbReference type="SUPFAM" id="SSF52540">
    <property type="entry name" value="P-loop containing nucleoside triphosphate hydrolases"/>
    <property type="match status" value="1"/>
</dbReference>
<dbReference type="SUPFAM" id="SSF52151">
    <property type="entry name" value="FabD/lysophospholipase-like"/>
    <property type="match status" value="1"/>
</dbReference>
<feature type="compositionally biased region" description="Polar residues" evidence="4">
    <location>
        <begin position="1273"/>
        <end position="1283"/>
    </location>
</feature>
<keyword evidence="8" id="KW-1185">Reference proteome</keyword>
<evidence type="ECO:0000313" key="8">
    <source>
        <dbReference type="Proteomes" id="UP000054097"/>
    </source>
</evidence>